<organism evidence="1">
    <name type="scientific">marine sediment metagenome</name>
    <dbReference type="NCBI Taxonomy" id="412755"/>
    <lineage>
        <taxon>unclassified sequences</taxon>
        <taxon>metagenomes</taxon>
        <taxon>ecological metagenomes</taxon>
    </lineage>
</organism>
<protein>
    <submittedName>
        <fullName evidence="1">Uncharacterized protein</fullName>
    </submittedName>
</protein>
<sequence length="156" mass="17787">MQIAQILVGNVIYPLTEGQPLPIMVGDTLRVFFTFNYRLPKTTDVRIWASLYKYSLGIIDRQGQAQTKEVITLEKTLSEWKPYEGEIDIVIGDMPLAIYGLILELPDYDEEERIDESLEVTGVPSIWESLGSLLILFLMISLVKKLTPKPKKELVE</sequence>
<gene>
    <name evidence="1" type="ORF">S01H4_57205</name>
</gene>
<dbReference type="AlphaFoldDB" id="X1ELQ3"/>
<reference evidence="1" key="1">
    <citation type="journal article" date="2014" name="Front. Microbiol.">
        <title>High frequency of phylogenetically diverse reductive dehalogenase-homologous genes in deep subseafloor sedimentary metagenomes.</title>
        <authorList>
            <person name="Kawai M."/>
            <person name="Futagami T."/>
            <person name="Toyoda A."/>
            <person name="Takaki Y."/>
            <person name="Nishi S."/>
            <person name="Hori S."/>
            <person name="Arai W."/>
            <person name="Tsubouchi T."/>
            <person name="Morono Y."/>
            <person name="Uchiyama I."/>
            <person name="Ito T."/>
            <person name="Fujiyama A."/>
            <person name="Inagaki F."/>
            <person name="Takami H."/>
        </authorList>
    </citation>
    <scope>NUCLEOTIDE SEQUENCE</scope>
    <source>
        <strain evidence="1">Expedition CK06-06</strain>
    </source>
</reference>
<dbReference type="EMBL" id="BART01033248">
    <property type="protein sequence ID" value="GAH18039.1"/>
    <property type="molecule type" value="Genomic_DNA"/>
</dbReference>
<comment type="caution">
    <text evidence="1">The sequence shown here is derived from an EMBL/GenBank/DDBJ whole genome shotgun (WGS) entry which is preliminary data.</text>
</comment>
<proteinExistence type="predicted"/>
<accession>X1ELQ3</accession>
<name>X1ELQ3_9ZZZZ</name>
<evidence type="ECO:0000313" key="1">
    <source>
        <dbReference type="EMBL" id="GAH18039.1"/>
    </source>
</evidence>